<evidence type="ECO:0000313" key="7">
    <source>
        <dbReference type="Proteomes" id="UP000515158"/>
    </source>
</evidence>
<dbReference type="PANTHER" id="PTHR33966">
    <property type="entry name" value="PROTEIN ODR-4 HOMOLOG"/>
    <property type="match status" value="1"/>
</dbReference>
<evidence type="ECO:0000313" key="8">
    <source>
        <dbReference type="RefSeq" id="XP_034234518.1"/>
    </source>
</evidence>
<dbReference type="GeneID" id="117641367"/>
<comment type="similarity">
    <text evidence="2">Belongs to the ODR-4 family.</text>
</comment>
<comment type="subcellular location">
    <subcellularLocation>
        <location evidence="1">Membrane</location>
    </subcellularLocation>
</comment>
<accession>A0A6P8Y4N3</accession>
<evidence type="ECO:0000256" key="5">
    <source>
        <dbReference type="ARBA" id="ARBA00023136"/>
    </source>
</evidence>
<keyword evidence="3 6" id="KW-0812">Transmembrane</keyword>
<proteinExistence type="inferred from homology"/>
<dbReference type="Pfam" id="PF14778">
    <property type="entry name" value="ODR4-like"/>
    <property type="match status" value="1"/>
</dbReference>
<dbReference type="RefSeq" id="XP_034234518.1">
    <property type="nucleotide sequence ID" value="XM_034378627.1"/>
</dbReference>
<dbReference type="GO" id="GO:0016020">
    <property type="term" value="C:membrane"/>
    <property type="evidence" value="ECO:0007669"/>
    <property type="project" value="UniProtKB-SubCell"/>
</dbReference>
<dbReference type="GO" id="GO:0008104">
    <property type="term" value="P:intracellular protein localization"/>
    <property type="evidence" value="ECO:0007669"/>
    <property type="project" value="TreeGrafter"/>
</dbReference>
<dbReference type="Proteomes" id="UP000515158">
    <property type="component" value="Unplaced"/>
</dbReference>
<dbReference type="PANTHER" id="PTHR33966:SF1">
    <property type="entry name" value="PROTEIN ODR-4 HOMOLOG"/>
    <property type="match status" value="1"/>
</dbReference>
<dbReference type="AlphaFoldDB" id="A0A6P8Y4N3"/>
<protein>
    <submittedName>
        <fullName evidence="8">Protein odr-4 homolog</fullName>
    </submittedName>
</protein>
<keyword evidence="5 6" id="KW-0472">Membrane</keyword>
<keyword evidence="4 6" id="KW-1133">Transmembrane helix</keyword>
<dbReference type="KEGG" id="tpal:117641367"/>
<evidence type="ECO:0000256" key="6">
    <source>
        <dbReference type="SAM" id="Phobius"/>
    </source>
</evidence>
<evidence type="ECO:0000256" key="3">
    <source>
        <dbReference type="ARBA" id="ARBA00022692"/>
    </source>
</evidence>
<dbReference type="InterPro" id="IPR029454">
    <property type="entry name" value="ODR-4-like"/>
</dbReference>
<evidence type="ECO:0000256" key="4">
    <source>
        <dbReference type="ARBA" id="ARBA00022989"/>
    </source>
</evidence>
<evidence type="ECO:0000256" key="1">
    <source>
        <dbReference type="ARBA" id="ARBA00004370"/>
    </source>
</evidence>
<feature type="transmembrane region" description="Helical" evidence="6">
    <location>
        <begin position="434"/>
        <end position="455"/>
    </location>
</feature>
<dbReference type="FunCoup" id="A0A6P8Y4N3">
    <property type="interactions" value="1237"/>
</dbReference>
<gene>
    <name evidence="8" type="primary">LOC117641367</name>
</gene>
<name>A0A6P8Y4N3_THRPL</name>
<dbReference type="OrthoDB" id="21458at2759"/>
<dbReference type="GO" id="GO:0012505">
    <property type="term" value="C:endomembrane system"/>
    <property type="evidence" value="ECO:0007669"/>
    <property type="project" value="TreeGrafter"/>
</dbReference>
<dbReference type="InParanoid" id="A0A6P8Y4N3"/>
<evidence type="ECO:0000256" key="2">
    <source>
        <dbReference type="ARBA" id="ARBA00010131"/>
    </source>
</evidence>
<sequence length="459" mass="50706">MGKSVVADEQLWSYCKQYSPAKGYVIGLVLGQCSKAIDYVVHLARIPPPDSSKDEKDDEQKPKTAKGLLLPEIKESWVANHACDVTRMLPGGMWVLGLFLIGQNDPFESQQNASRLRSILRHVRTELQKNSLYGDSPSSEKLILHLNIQKNLVACRSVDLDGSGIRPIDWKFQKNPVVWNQIECILDLNYVKHLSQEESSKQLRNQLEALVKAVNGQINESVCTLSDELMDPEDLVENIFKNQKGKSSKKKNAKGSGDEPYILSASLYMPMVGGVDIKTPSGVKLNKGAGIMNFTGSPVSRVFVHQKATVDEACKAVKQDIMRSIATRLHMHADSLVEEDPPEDQETLHDPPRRVMIKLPSTNVTFSDYIFPGEGPEEALVSAEELLDLKLELEDVEKDVEISADSGVGLEWSGIEPSDKSRLDAAPSQEKTSYVIFICIGALVAALIAILLQLLSSSK</sequence>
<organism evidence="8">
    <name type="scientific">Thrips palmi</name>
    <name type="common">Melon thrips</name>
    <dbReference type="NCBI Taxonomy" id="161013"/>
    <lineage>
        <taxon>Eukaryota</taxon>
        <taxon>Metazoa</taxon>
        <taxon>Ecdysozoa</taxon>
        <taxon>Arthropoda</taxon>
        <taxon>Hexapoda</taxon>
        <taxon>Insecta</taxon>
        <taxon>Pterygota</taxon>
        <taxon>Neoptera</taxon>
        <taxon>Paraneoptera</taxon>
        <taxon>Thysanoptera</taxon>
        <taxon>Terebrantia</taxon>
        <taxon>Thripoidea</taxon>
        <taxon>Thripidae</taxon>
        <taxon>Thrips</taxon>
    </lineage>
</organism>
<keyword evidence="7" id="KW-1185">Reference proteome</keyword>
<reference evidence="8" key="1">
    <citation type="submission" date="2025-08" db="UniProtKB">
        <authorList>
            <consortium name="RefSeq"/>
        </authorList>
    </citation>
    <scope>IDENTIFICATION</scope>
    <source>
        <tissue evidence="8">Total insect</tissue>
    </source>
</reference>